<feature type="transmembrane region" description="Helical" evidence="1">
    <location>
        <begin position="88"/>
        <end position="110"/>
    </location>
</feature>
<proteinExistence type="predicted"/>
<name>A0A820B482_9BILA</name>
<dbReference type="Proteomes" id="UP000663836">
    <property type="component" value="Unassembled WGS sequence"/>
</dbReference>
<evidence type="ECO:0000256" key="1">
    <source>
        <dbReference type="SAM" id="Phobius"/>
    </source>
</evidence>
<evidence type="ECO:0000313" key="3">
    <source>
        <dbReference type="Proteomes" id="UP000663836"/>
    </source>
</evidence>
<protein>
    <submittedName>
        <fullName evidence="2">Uncharacterized protein</fullName>
    </submittedName>
</protein>
<keyword evidence="1" id="KW-0472">Membrane</keyword>
<sequence>TTIIPNITTPAISTTTANPAITTTGITVPSSTTPYTGIGTSSTVRTTTTTSTSTTSITSTTSTTTTTTMPAVQILQPSDIVKKCEQPVIIGTLLSTTVVGAICLVIYGVFMARIAASM</sequence>
<keyword evidence="1" id="KW-1133">Transmembrane helix</keyword>
<dbReference type="AlphaFoldDB" id="A0A820B482"/>
<dbReference type="EMBL" id="CAJOBD010012993">
    <property type="protein sequence ID" value="CAF4186486.1"/>
    <property type="molecule type" value="Genomic_DNA"/>
</dbReference>
<evidence type="ECO:0000313" key="2">
    <source>
        <dbReference type="EMBL" id="CAF4186486.1"/>
    </source>
</evidence>
<feature type="non-terminal residue" evidence="2">
    <location>
        <position position="118"/>
    </location>
</feature>
<gene>
    <name evidence="2" type="ORF">JBS370_LOCUS35796</name>
</gene>
<accession>A0A820B482</accession>
<comment type="caution">
    <text evidence="2">The sequence shown here is derived from an EMBL/GenBank/DDBJ whole genome shotgun (WGS) entry which is preliminary data.</text>
</comment>
<organism evidence="2 3">
    <name type="scientific">Rotaria sordida</name>
    <dbReference type="NCBI Taxonomy" id="392033"/>
    <lineage>
        <taxon>Eukaryota</taxon>
        <taxon>Metazoa</taxon>
        <taxon>Spiralia</taxon>
        <taxon>Gnathifera</taxon>
        <taxon>Rotifera</taxon>
        <taxon>Eurotatoria</taxon>
        <taxon>Bdelloidea</taxon>
        <taxon>Philodinida</taxon>
        <taxon>Philodinidae</taxon>
        <taxon>Rotaria</taxon>
    </lineage>
</organism>
<reference evidence="2" key="1">
    <citation type="submission" date="2021-02" db="EMBL/GenBank/DDBJ databases">
        <authorList>
            <person name="Nowell W R."/>
        </authorList>
    </citation>
    <scope>NUCLEOTIDE SEQUENCE</scope>
</reference>
<keyword evidence="1" id="KW-0812">Transmembrane</keyword>